<protein>
    <recommendedName>
        <fullName evidence="5">Oxygen tolerance protein BatD</fullName>
    </recommendedName>
</protein>
<comment type="caution">
    <text evidence="3">The sequence shown here is derived from an EMBL/GenBank/DDBJ whole genome shotgun (WGS) entry which is preliminary data.</text>
</comment>
<name>A0A926P1E4_9HYPH</name>
<dbReference type="PANTHER" id="PTHR40940:SF1">
    <property type="entry name" value="PROTEIN BATD"/>
    <property type="match status" value="1"/>
</dbReference>
<gene>
    <name evidence="3" type="ORF">HK439_15110</name>
</gene>
<keyword evidence="1" id="KW-0472">Membrane</keyword>
<keyword evidence="1" id="KW-1133">Transmembrane helix</keyword>
<evidence type="ECO:0000256" key="1">
    <source>
        <dbReference type="SAM" id="Phobius"/>
    </source>
</evidence>
<evidence type="ECO:0000313" key="4">
    <source>
        <dbReference type="Proteomes" id="UP000598467"/>
    </source>
</evidence>
<dbReference type="InterPro" id="IPR025738">
    <property type="entry name" value="BatD"/>
</dbReference>
<organism evidence="3 4">
    <name type="scientific">Roseibium aggregatum</name>
    <dbReference type="NCBI Taxonomy" id="187304"/>
    <lineage>
        <taxon>Bacteria</taxon>
        <taxon>Pseudomonadati</taxon>
        <taxon>Pseudomonadota</taxon>
        <taxon>Alphaproteobacteria</taxon>
        <taxon>Hyphomicrobiales</taxon>
        <taxon>Stappiaceae</taxon>
        <taxon>Roseibium</taxon>
    </lineage>
</organism>
<dbReference type="EMBL" id="JABFCZ010000016">
    <property type="protein sequence ID" value="MBD1547595.1"/>
    <property type="molecule type" value="Genomic_DNA"/>
</dbReference>
<keyword evidence="2" id="KW-0732">Signal</keyword>
<keyword evidence="1" id="KW-0812">Transmembrane</keyword>
<feature type="transmembrane region" description="Helical" evidence="1">
    <location>
        <begin position="276"/>
        <end position="296"/>
    </location>
</feature>
<evidence type="ECO:0000256" key="2">
    <source>
        <dbReference type="SAM" id="SignalP"/>
    </source>
</evidence>
<accession>A0A926P1E4</accession>
<dbReference type="Proteomes" id="UP000598467">
    <property type="component" value="Unassembled WGS sequence"/>
</dbReference>
<reference evidence="3" key="1">
    <citation type="submission" date="2020-05" db="EMBL/GenBank/DDBJ databases">
        <title>Identification of trans-AT polyketide cluster in two marine bacteria, producers of a novel glutaramide-containing polyketide sesbanimide D and analogs.</title>
        <authorList>
            <person name="Kacar D."/>
            <person name="Rodriguez P."/>
            <person name="Canedo L."/>
            <person name="Gonzalez E."/>
            <person name="Galan B."/>
            <person name="De La Calle F."/>
            <person name="Garcia J.L."/>
        </authorList>
    </citation>
    <scope>NUCLEOTIDE SEQUENCE</scope>
    <source>
        <strain evidence="3">PHM038</strain>
    </source>
</reference>
<evidence type="ECO:0008006" key="5">
    <source>
        <dbReference type="Google" id="ProtNLM"/>
    </source>
</evidence>
<sequence length="394" mass="43698">MVIRIALLLLLMCGFARAETLRLVVPDVHPVVGEMVPVIVRGEYTRRIALETLTFPDSDAYDWMQLAKDQWRDERVDGRAVKVFERRIALFPRRAGQLTIGPLTHRLTVAAAGGGREVLDVQAEPLTIQVTPFPAQGSPLAASFLEVEDDLSTQPGKLRDGETLVRRVTLRAGGTLPHLLPARPVIRQPWLISFTAPEVRKMKPTPYGPETTVVWEWHLRPKTGEPGVLPAIEIPWFDTSTRQMGEAEIPAIPFGYASFAGNRAGVDRLPPAQTTAAFGMLGAGLLTGLLFGFAGASRRRGTALLQILKRWSPIDPTRRELRTAARGQDLMALRSAAERYLARRRALDLPEPEDATVELDKVLYAKPSDPASFDSDRFRRALLSRKRAKAKSRP</sequence>
<evidence type="ECO:0000313" key="3">
    <source>
        <dbReference type="EMBL" id="MBD1547595.1"/>
    </source>
</evidence>
<dbReference type="RefSeq" id="WP_190292353.1">
    <property type="nucleotide sequence ID" value="NZ_JABFCZ010000016.1"/>
</dbReference>
<feature type="signal peptide" evidence="2">
    <location>
        <begin position="1"/>
        <end position="18"/>
    </location>
</feature>
<dbReference type="PANTHER" id="PTHR40940">
    <property type="entry name" value="PROTEIN BATD-RELATED"/>
    <property type="match status" value="1"/>
</dbReference>
<proteinExistence type="predicted"/>
<feature type="chain" id="PRO_5036723200" description="Oxygen tolerance protein BatD" evidence="2">
    <location>
        <begin position="19"/>
        <end position="394"/>
    </location>
</feature>
<dbReference type="AlphaFoldDB" id="A0A926P1E4"/>